<dbReference type="Pfam" id="PF04343">
    <property type="entry name" value="DUF488"/>
    <property type="match status" value="1"/>
</dbReference>
<reference evidence="1" key="1">
    <citation type="submission" date="2018-12" db="EMBL/GenBank/DDBJ databases">
        <title>Novel natural products biosynthetic potential of the class Ktedonobacteria.</title>
        <authorList>
            <person name="Zheng Y."/>
            <person name="Saitou A."/>
            <person name="Wang C.M."/>
            <person name="Toyoda A."/>
            <person name="Minakuchi Y."/>
            <person name="Sekiguchi Y."/>
            <person name="Ueda K."/>
            <person name="Takano H."/>
            <person name="Sakai Y."/>
            <person name="Yokota A."/>
            <person name="Yabe S."/>
        </authorList>
    </citation>
    <scope>NUCLEOTIDE SEQUENCE</scope>
    <source>
        <strain evidence="1">A3-2</strain>
    </source>
</reference>
<organism evidence="1">
    <name type="scientific">Thermogemmatispora argillosa</name>
    <dbReference type="NCBI Taxonomy" id="2045280"/>
    <lineage>
        <taxon>Bacteria</taxon>
        <taxon>Bacillati</taxon>
        <taxon>Chloroflexota</taxon>
        <taxon>Ktedonobacteria</taxon>
        <taxon>Thermogemmatisporales</taxon>
        <taxon>Thermogemmatisporaceae</taxon>
        <taxon>Thermogemmatispora</taxon>
    </lineage>
</organism>
<protein>
    <recommendedName>
        <fullName evidence="2">DUF488 domain-containing protein</fullName>
    </recommendedName>
</protein>
<name>A0A455T3E1_9CHLR</name>
<sequence length="303" mass="34321">MTMPYRQRLLLALAELAGEELDEETARLLVMLISAQAQREQRQAPYDFVTWGKQWRSFVLEHDLQTLRLRRYLTPPPQVALAAAAGVSFLSQLGREDRRLLLQVWEESRGLAADWRKALPLLRQQLAALSRPRAEVYRGPREAACLFTLGYEGLSLDAYLSLLLSHEVRVLVDVRRNPLSRKFGFARARLAQALYEVGIAYLHLPALGVPSELRRGLVTEEAYRALFAQYVADLLPRETESLARLARLIAERKRVALTCFEADPCHCHRAVLAAYLQQQGYIDMPIVHLAGKTTGLQPRQPSG</sequence>
<dbReference type="PANTHER" id="PTHR39337:SF1">
    <property type="entry name" value="BLR5642 PROTEIN"/>
    <property type="match status" value="1"/>
</dbReference>
<proteinExistence type="predicted"/>
<evidence type="ECO:0000313" key="1">
    <source>
        <dbReference type="EMBL" id="BBH94340.1"/>
    </source>
</evidence>
<dbReference type="AlphaFoldDB" id="A0A455T3E1"/>
<gene>
    <name evidence="1" type="ORF">KTA_25390</name>
</gene>
<dbReference type="InterPro" id="IPR007438">
    <property type="entry name" value="DUF488"/>
</dbReference>
<evidence type="ECO:0008006" key="2">
    <source>
        <dbReference type="Google" id="ProtNLM"/>
    </source>
</evidence>
<accession>A0A455T3E1</accession>
<dbReference type="EMBL" id="AP019377">
    <property type="protein sequence ID" value="BBH94340.1"/>
    <property type="molecule type" value="Genomic_DNA"/>
</dbReference>
<dbReference type="PANTHER" id="PTHR39337">
    <property type="entry name" value="BLR5642 PROTEIN"/>
    <property type="match status" value="1"/>
</dbReference>